<sequence>MADRKSVQTEGYQLELEHLTQEKKLMQQLLQMCTEQYAEVCERFPEEDAMKIHKDYLKKQLGRYQQCVRIAEWRAKKLRGITFGREEYPAFCEKFPAGRIPLGYDDQSDNSIALPLRQMFSLSVVVKEPETREKVYANLLEAYAREGMQVMVFKKKKNSLFGEGSPLLQAYQKRTDMILLEAAAEDGKRLVDKLTKEMQKRADLKRKYCKEHDLDAADPTSALKAFDFIRSKTKPLMVWFEAFEELETIFTAEDKASLGALFAAGGKQEEMTDHANLQRGRGYNLYYTGCFKEGFSQCGQQQDDSLLEQFNPQQHILRFNEEPEEKCFARWEEYQYGIPGKTQCSCIMTYNGEDYCITMPCGTHEEENPDDLNIFTLDL</sequence>
<protein>
    <submittedName>
        <fullName evidence="1">Uncharacterized protein</fullName>
    </submittedName>
</protein>
<dbReference type="Proteomes" id="UP000220959">
    <property type="component" value="Unassembled WGS sequence"/>
</dbReference>
<dbReference type="EMBL" id="NMTR01000017">
    <property type="protein sequence ID" value="PDX61217.1"/>
    <property type="molecule type" value="Genomic_DNA"/>
</dbReference>
<comment type="caution">
    <text evidence="1">The sequence shown here is derived from an EMBL/GenBank/DDBJ whole genome shotgun (WGS) entry which is preliminary data.</text>
</comment>
<name>A0ACC9CZM1_9FIRM</name>
<reference evidence="1 2" key="1">
    <citation type="journal article" date="2017" name="Front. Microbiol.">
        <title>New Insights into the Diversity of the Genus Faecalibacterium.</title>
        <authorList>
            <person name="Benevides L."/>
            <person name="Burman S."/>
            <person name="Martin R."/>
            <person name="Robert V."/>
            <person name="Thomas M."/>
            <person name="Miquel S."/>
            <person name="Chain F."/>
            <person name="Sokol H."/>
            <person name="Bermudez-Humaran L.G."/>
            <person name="Morrison M."/>
            <person name="Langella P."/>
            <person name="Azevedo V.A."/>
            <person name="Chatel J.M."/>
            <person name="Soares S."/>
        </authorList>
    </citation>
    <scope>NUCLEOTIDE SEQUENCE [LARGE SCALE GENOMIC DNA]</scope>
    <source>
        <strain evidence="2">CNCM I-4541</strain>
    </source>
</reference>
<gene>
    <name evidence="1" type="ORF">CGS49_07320</name>
</gene>
<evidence type="ECO:0000313" key="1">
    <source>
        <dbReference type="EMBL" id="PDX61217.1"/>
    </source>
</evidence>
<proteinExistence type="predicted"/>
<organism evidence="1 2">
    <name type="scientific">Faecalibacterium langellae</name>
    <dbReference type="NCBI Taxonomy" id="3435293"/>
    <lineage>
        <taxon>Bacteria</taxon>
        <taxon>Bacillati</taxon>
        <taxon>Bacillota</taxon>
        <taxon>Clostridia</taxon>
        <taxon>Eubacteriales</taxon>
        <taxon>Oscillospiraceae</taxon>
        <taxon>Faecalibacterium</taxon>
    </lineage>
</organism>
<keyword evidence="2" id="KW-1185">Reference proteome</keyword>
<evidence type="ECO:0000313" key="2">
    <source>
        <dbReference type="Proteomes" id="UP000220959"/>
    </source>
</evidence>
<accession>A0ACC9CZM1</accession>